<dbReference type="AlphaFoldDB" id="U4KAT8"/>
<accession>U4KAT8</accession>
<dbReference type="Proteomes" id="UP000016895">
    <property type="component" value="Chromosome 2"/>
</dbReference>
<name>U4KAT8_9VIBR</name>
<dbReference type="eggNOG" id="COG1305">
    <property type="taxonomic scope" value="Bacteria"/>
</dbReference>
<protein>
    <recommendedName>
        <fullName evidence="5">DUF3857 domain-containing protein</fullName>
    </recommendedName>
</protein>
<evidence type="ECO:0008006" key="5">
    <source>
        <dbReference type="Google" id="ProtNLM"/>
    </source>
</evidence>
<dbReference type="PATRIC" id="fig|1260221.3.peg.3781"/>
<evidence type="ECO:0000259" key="2">
    <source>
        <dbReference type="Pfam" id="PF12969"/>
    </source>
</evidence>
<feature type="domain" description="Transglutaminase-like" evidence="1">
    <location>
        <begin position="276"/>
        <end position="386"/>
    </location>
</feature>
<dbReference type="InterPro" id="IPR024618">
    <property type="entry name" value="DUF3857"/>
</dbReference>
<dbReference type="Pfam" id="PF01841">
    <property type="entry name" value="Transglut_core"/>
    <property type="match status" value="1"/>
</dbReference>
<evidence type="ECO:0000313" key="3">
    <source>
        <dbReference type="EMBL" id="CCO59925.1"/>
    </source>
</evidence>
<dbReference type="EMBL" id="FO203527">
    <property type="protein sequence ID" value="CCO59925.1"/>
    <property type="molecule type" value="Genomic_DNA"/>
</dbReference>
<dbReference type="Pfam" id="PF12969">
    <property type="entry name" value="DUF3857"/>
    <property type="match status" value="1"/>
</dbReference>
<evidence type="ECO:0000313" key="4">
    <source>
        <dbReference type="Proteomes" id="UP000016895"/>
    </source>
</evidence>
<dbReference type="KEGG" id="vni:VIBNI_B0092"/>
<gene>
    <name evidence="3" type="ORF">VIBNI_B0092</name>
</gene>
<proteinExistence type="predicted"/>
<reference evidence="3 4" key="1">
    <citation type="journal article" date="2013" name="ISME J.">
        <title>Comparative genomics of pathogenic lineages of Vibrio nigripulchritudo identifies virulence-associated traits.</title>
        <authorList>
            <person name="Goudenege D."/>
            <person name="Labreuche Y."/>
            <person name="Krin E."/>
            <person name="Ansquer D."/>
            <person name="Mangenot S."/>
            <person name="Calteau A."/>
            <person name="Medigue C."/>
            <person name="Mazel D."/>
            <person name="Polz M.F."/>
            <person name="Le Roux F."/>
        </authorList>
    </citation>
    <scope>NUCLEOTIDE SEQUENCE [LARGE SCALE GENOMIC DNA]</scope>
    <source>
        <strain evidence="4">SnF1</strain>
    </source>
</reference>
<evidence type="ECO:0000259" key="1">
    <source>
        <dbReference type="Pfam" id="PF01841"/>
    </source>
</evidence>
<keyword evidence="4" id="KW-1185">Reference proteome</keyword>
<organism evidence="3 4">
    <name type="scientific">Vibrio nigripulchritudo</name>
    <dbReference type="NCBI Taxonomy" id="28173"/>
    <lineage>
        <taxon>Bacteria</taxon>
        <taxon>Pseudomonadati</taxon>
        <taxon>Pseudomonadota</taxon>
        <taxon>Gammaproteobacteria</taxon>
        <taxon>Vibrionales</taxon>
        <taxon>Vibrionaceae</taxon>
        <taxon>Vibrio</taxon>
    </lineage>
</organism>
<feature type="domain" description="DUF3857" evidence="2">
    <location>
        <begin position="88"/>
        <end position="204"/>
    </location>
</feature>
<dbReference type="InterPro" id="IPR002931">
    <property type="entry name" value="Transglutaminase-like"/>
</dbReference>
<dbReference type="Gene3D" id="2.60.40.3140">
    <property type="match status" value="1"/>
</dbReference>
<dbReference type="Gene3D" id="3.10.620.30">
    <property type="match status" value="1"/>
</dbReference>
<sequence length="639" mass="72982">MGVYYSMKRHTLPLITALVMNSSHVYSADNISWSLSNAGLEKNMALLTGEAKPTEMTQLLLQTDFKVESDIVTMTRKTVNYFPRFVDAENYGSRSIYYNPNYQSLKIISAASISPSGESKPLDPSHVQILDTSEYNTFSSEKEVVLAIPGLVEGSLSVLEYELVTTKSRMESDWSEELFTQRTYPIQQYKLDVTWDENSPVNWIADTDSVTCSASTGSLKCTGADLPTYVSDKQSFWRDHIDRISLGEFENWNQVIIKGLLTMEKANLDTRGLEPLTEDILKGQSTVEEKIAAILDFVSRDIRYVSRSEYGNAMTPHTIAETIENRFGDCKDKSVLLKALLEKIGLKTNLVLVSTQRTDQSKLLIPTMNTYNHVVACFKLDGKEYCIDPTDTQTHWRYTPSWIQNKVILPLDPGYIPHTMEESRYRWKFDTHTDITFNDQGGQEEVQTRTYWGEYAAYFRSKIYEMNDEERQSSLLEQYQDVVSDLGDPAFKFEHIDAMEEKVVISSEATLSPFLEVGQALNYNENDAWIRSELSDLKLSNEHYDEAFPGVKVVSEFSYDTKGLWTITDLPPTLHFDHKFGTLKRTIEKISENKIQVRTILEMPSQSIKVAEISQFNTLIDIYSRQSLIHFNGSPQTEN</sequence>
<dbReference type="SUPFAM" id="SSF54001">
    <property type="entry name" value="Cysteine proteinases"/>
    <property type="match status" value="1"/>
</dbReference>
<dbReference type="STRING" id="28173.VIBNI_B0092"/>
<dbReference type="InterPro" id="IPR038765">
    <property type="entry name" value="Papain-like_cys_pep_sf"/>
</dbReference>